<dbReference type="AlphaFoldDB" id="A0A9W6H671"/>
<keyword evidence="1" id="KW-0472">Membrane</keyword>
<dbReference type="GO" id="GO:0016717">
    <property type="term" value="F:oxidoreductase activity, acting on paired donors, with oxidation of a pair of donors resulting in the reduction of molecular oxygen to two molecules of water"/>
    <property type="evidence" value="ECO:0007669"/>
    <property type="project" value="TreeGrafter"/>
</dbReference>
<dbReference type="PANTHER" id="PTHR19353:SF19">
    <property type="entry name" value="DELTA(5) FATTY ACID DESATURASE C-RELATED"/>
    <property type="match status" value="1"/>
</dbReference>
<feature type="transmembrane region" description="Helical" evidence="1">
    <location>
        <begin position="41"/>
        <end position="63"/>
    </location>
</feature>
<dbReference type="CDD" id="cd03506">
    <property type="entry name" value="Delta6-FADS-like"/>
    <property type="match status" value="1"/>
</dbReference>
<proteinExistence type="predicted"/>
<reference evidence="3" key="2">
    <citation type="submission" date="2023-01" db="EMBL/GenBank/DDBJ databases">
        <authorList>
            <person name="Sun Q."/>
            <person name="Evtushenko L."/>
        </authorList>
    </citation>
    <scope>NUCLEOTIDE SEQUENCE</scope>
    <source>
        <strain evidence="3">VKM Ac-1401</strain>
    </source>
</reference>
<reference evidence="3" key="1">
    <citation type="journal article" date="2014" name="Int. J. Syst. Evol. Microbiol.">
        <title>Complete genome sequence of Corynebacterium casei LMG S-19264T (=DSM 44701T), isolated from a smear-ripened cheese.</title>
        <authorList>
            <consortium name="US DOE Joint Genome Institute (JGI-PGF)"/>
            <person name="Walter F."/>
            <person name="Albersmeier A."/>
            <person name="Kalinowski J."/>
            <person name="Ruckert C."/>
        </authorList>
    </citation>
    <scope>NUCLEOTIDE SEQUENCE</scope>
    <source>
        <strain evidence="3">VKM Ac-1401</strain>
    </source>
</reference>
<dbReference type="InterPro" id="IPR005804">
    <property type="entry name" value="FA_desaturase_dom"/>
</dbReference>
<keyword evidence="4" id="KW-1185">Reference proteome</keyword>
<dbReference type="Pfam" id="PF00487">
    <property type="entry name" value="FA_desaturase"/>
    <property type="match status" value="1"/>
</dbReference>
<keyword evidence="1" id="KW-1133">Transmembrane helix</keyword>
<organism evidence="3 4">
    <name type="scientific">Leifsonia poae</name>
    <dbReference type="NCBI Taxonomy" id="110933"/>
    <lineage>
        <taxon>Bacteria</taxon>
        <taxon>Bacillati</taxon>
        <taxon>Actinomycetota</taxon>
        <taxon>Actinomycetes</taxon>
        <taxon>Micrococcales</taxon>
        <taxon>Microbacteriaceae</taxon>
        <taxon>Leifsonia</taxon>
    </lineage>
</organism>
<dbReference type="EMBL" id="BSEN01000001">
    <property type="protein sequence ID" value="GLJ74644.1"/>
    <property type="molecule type" value="Genomic_DNA"/>
</dbReference>
<feature type="transmembrane region" description="Helical" evidence="1">
    <location>
        <begin position="102"/>
        <end position="120"/>
    </location>
</feature>
<sequence>MPQETTRSVTIGNGGASPDSYSALAAMIRTSGLMRRRYGYYWTKLILVPVVTLAAIGLFVLIGDSWWQLFTAALFAFVFTQIAFLGHDAAHRQIFRSGRWNDWTSLVVGDLFVGMSYGWWQHKHTRHHANPNREGVDPDIDLPVVAFTPAQALSRRPPLFQWVIGHQGWFFFPILLLEGLSLHASSVRRMFLREPLQRRPVEIAFLAVRIFGYLALVFLVLSPDKAAVFLAVQLGLFGFYMGISFAPNHKGMPLVPHDAKLDFLNRQVLMSRNIRGSRMLDFMMGGLNYQIEHHLFPSMPRPHLRRAAPAIRAFCDEHGVHYTETTLIASYVIVTHYINRVGLGEKDPFDCPLLELRATPGAIIRTGARSPDFPAIVPAILPPSAADES</sequence>
<dbReference type="RefSeq" id="WP_271175348.1">
    <property type="nucleotide sequence ID" value="NZ_BAAAJO010000001.1"/>
</dbReference>
<evidence type="ECO:0000313" key="4">
    <source>
        <dbReference type="Proteomes" id="UP001142372"/>
    </source>
</evidence>
<dbReference type="Proteomes" id="UP001142372">
    <property type="component" value="Unassembled WGS sequence"/>
</dbReference>
<keyword evidence="1" id="KW-0812">Transmembrane</keyword>
<dbReference type="PANTHER" id="PTHR19353">
    <property type="entry name" value="FATTY ACID DESATURASE 2"/>
    <property type="match status" value="1"/>
</dbReference>
<feature type="transmembrane region" description="Helical" evidence="1">
    <location>
        <begin position="203"/>
        <end position="221"/>
    </location>
</feature>
<evidence type="ECO:0000259" key="2">
    <source>
        <dbReference type="Pfam" id="PF00487"/>
    </source>
</evidence>
<dbReference type="GO" id="GO:0016020">
    <property type="term" value="C:membrane"/>
    <property type="evidence" value="ECO:0007669"/>
    <property type="project" value="TreeGrafter"/>
</dbReference>
<feature type="transmembrane region" description="Helical" evidence="1">
    <location>
        <begin position="159"/>
        <end position="182"/>
    </location>
</feature>
<evidence type="ECO:0000256" key="1">
    <source>
        <dbReference type="SAM" id="Phobius"/>
    </source>
</evidence>
<comment type="caution">
    <text evidence="3">The sequence shown here is derived from an EMBL/GenBank/DDBJ whole genome shotgun (WGS) entry which is preliminary data.</text>
</comment>
<protein>
    <submittedName>
        <fullName evidence="3">Fatty acid desaturase</fullName>
    </submittedName>
</protein>
<gene>
    <name evidence="3" type="ORF">GCM10017584_02170</name>
</gene>
<name>A0A9W6H671_9MICO</name>
<dbReference type="GO" id="GO:0008610">
    <property type="term" value="P:lipid biosynthetic process"/>
    <property type="evidence" value="ECO:0007669"/>
    <property type="project" value="UniProtKB-ARBA"/>
</dbReference>
<dbReference type="InterPro" id="IPR012171">
    <property type="entry name" value="Fatty_acid_desaturase"/>
</dbReference>
<feature type="transmembrane region" description="Helical" evidence="1">
    <location>
        <begin position="227"/>
        <end position="246"/>
    </location>
</feature>
<feature type="domain" description="Fatty acid desaturase" evidence="2">
    <location>
        <begin position="65"/>
        <end position="325"/>
    </location>
</feature>
<accession>A0A9W6H671</accession>
<feature type="transmembrane region" description="Helical" evidence="1">
    <location>
        <begin position="69"/>
        <end position="90"/>
    </location>
</feature>
<evidence type="ECO:0000313" key="3">
    <source>
        <dbReference type="EMBL" id="GLJ74644.1"/>
    </source>
</evidence>
<dbReference type="PIRSF" id="PIRSF015921">
    <property type="entry name" value="FA_sphinglp_des"/>
    <property type="match status" value="1"/>
</dbReference>